<keyword evidence="2" id="KW-1277">Toxin-antitoxin system</keyword>
<gene>
    <name evidence="3" type="ORF">EZJ58_4522</name>
</gene>
<dbReference type="InterPro" id="IPR035093">
    <property type="entry name" value="RelE/ParE_toxin_dom_sf"/>
</dbReference>
<dbReference type="Pfam" id="PF05016">
    <property type="entry name" value="ParE_toxin"/>
    <property type="match status" value="1"/>
</dbReference>
<evidence type="ECO:0000313" key="4">
    <source>
        <dbReference type="Proteomes" id="UP000294555"/>
    </source>
</evidence>
<evidence type="ECO:0000256" key="1">
    <source>
        <dbReference type="ARBA" id="ARBA00006226"/>
    </source>
</evidence>
<dbReference type="AlphaFoldDB" id="A0A4R1NK14"/>
<evidence type="ECO:0000313" key="3">
    <source>
        <dbReference type="EMBL" id="TCL06281.1"/>
    </source>
</evidence>
<organism evidence="3 4">
    <name type="scientific">Sodalis ligni</name>
    <dbReference type="NCBI Taxonomy" id="2697027"/>
    <lineage>
        <taxon>Bacteria</taxon>
        <taxon>Pseudomonadati</taxon>
        <taxon>Pseudomonadota</taxon>
        <taxon>Gammaproteobacteria</taxon>
        <taxon>Enterobacterales</taxon>
        <taxon>Bruguierivoracaceae</taxon>
        <taxon>Sodalis</taxon>
    </lineage>
</organism>
<comment type="similarity">
    <text evidence="1">Belongs to the RelE toxin family.</text>
</comment>
<dbReference type="InterPro" id="IPR007712">
    <property type="entry name" value="RelE/ParE_toxin"/>
</dbReference>
<proteinExistence type="inferred from homology"/>
<dbReference type="EMBL" id="SJOI01000001">
    <property type="protein sequence ID" value="TCL06281.1"/>
    <property type="molecule type" value="Genomic_DNA"/>
</dbReference>
<protein>
    <submittedName>
        <fullName evidence="3">mRNA interferase RelE/StbE</fullName>
    </submittedName>
</protein>
<sequence>MSEKEFKTRLKFKKSAKKEWDALGGNVREKFKKQLKKRAESNEALTSLKNQLSGVDFCYKIKLRSDGYRLVYQVTQDDSGVVNVVITVITVDRREDVYESLQDKINKD</sequence>
<name>A0A4R1NK14_9GAMM</name>
<dbReference type="OrthoDB" id="9801234at2"/>
<dbReference type="SUPFAM" id="SSF143011">
    <property type="entry name" value="RelE-like"/>
    <property type="match status" value="1"/>
</dbReference>
<dbReference type="Proteomes" id="UP000294555">
    <property type="component" value="Unassembled WGS sequence"/>
</dbReference>
<dbReference type="PANTHER" id="PTHR35601">
    <property type="entry name" value="TOXIN RELE"/>
    <property type="match status" value="1"/>
</dbReference>
<dbReference type="RefSeq" id="WP_132925554.1">
    <property type="nucleotide sequence ID" value="NZ_SJOI01000001.1"/>
</dbReference>
<comment type="caution">
    <text evidence="3">The sequence shown here is derived from an EMBL/GenBank/DDBJ whole genome shotgun (WGS) entry which is preliminary data.</text>
</comment>
<evidence type="ECO:0000256" key="2">
    <source>
        <dbReference type="ARBA" id="ARBA00022649"/>
    </source>
</evidence>
<dbReference type="Gene3D" id="3.30.2310.20">
    <property type="entry name" value="RelE-like"/>
    <property type="match status" value="1"/>
</dbReference>
<keyword evidence="4" id="KW-1185">Reference proteome</keyword>
<accession>A0A4R1NK14</accession>
<reference evidence="3 4" key="1">
    <citation type="submission" date="2019-02" db="EMBL/GenBank/DDBJ databases">
        <title>Investigation of anaerobic lignin degradation for improved lignocellulosic biofuels.</title>
        <authorList>
            <person name="Deangelis K."/>
        </authorList>
    </citation>
    <scope>NUCLEOTIDE SEQUENCE [LARGE SCALE GENOMIC DNA]</scope>
    <source>
        <strain evidence="3 4">159R</strain>
    </source>
</reference>
<dbReference type="PANTHER" id="PTHR35601:SF1">
    <property type="entry name" value="TOXIN RELE"/>
    <property type="match status" value="1"/>
</dbReference>